<dbReference type="InterPro" id="IPR024399">
    <property type="entry name" value="DUF2628"/>
</dbReference>
<keyword evidence="1" id="KW-0812">Transmembrane</keyword>
<feature type="transmembrane region" description="Helical" evidence="1">
    <location>
        <begin position="64"/>
        <end position="82"/>
    </location>
</feature>
<evidence type="ECO:0008006" key="4">
    <source>
        <dbReference type="Google" id="ProtNLM"/>
    </source>
</evidence>
<proteinExistence type="predicted"/>
<accession>A0A839GIA5</accession>
<reference evidence="2 3" key="1">
    <citation type="submission" date="2020-08" db="EMBL/GenBank/DDBJ databases">
        <title>Genomic Encyclopedia of Type Strains, Phase IV (KMG-IV): sequencing the most valuable type-strain genomes for metagenomic binning, comparative biology and taxonomic classification.</title>
        <authorList>
            <person name="Goeker M."/>
        </authorList>
    </citation>
    <scope>NUCLEOTIDE SEQUENCE [LARGE SCALE GENOMIC DNA]</scope>
    <source>
        <strain evidence="2 3">DSM 29854</strain>
    </source>
</reference>
<dbReference type="AlphaFoldDB" id="A0A839GIA5"/>
<sequence length="170" mass="19571">MQADSPAPDNDDLQDFYRAYFGVDADYYLYKLAQQQAGTRFTFNLGAFFFGLFWMLYRKLYVQALAVVAVVTGVSFLLNYLALTQQIAAQTLQLINNFIALFWSLAIGFLGNWLYLRQAKARVTKMLQKEKDEEQAALRLQRQGSITYLPHILLAALFLVYLLLNQFLGR</sequence>
<evidence type="ECO:0000256" key="1">
    <source>
        <dbReference type="SAM" id="Phobius"/>
    </source>
</evidence>
<keyword evidence="1" id="KW-0472">Membrane</keyword>
<name>A0A839GIA5_9BACT</name>
<protein>
    <recommendedName>
        <fullName evidence="4">DUF2628 domain-containing protein</fullName>
    </recommendedName>
</protein>
<keyword evidence="3" id="KW-1185">Reference proteome</keyword>
<organism evidence="2 3">
    <name type="scientific">Rufibacter quisquiliarum</name>
    <dbReference type="NCBI Taxonomy" id="1549639"/>
    <lineage>
        <taxon>Bacteria</taxon>
        <taxon>Pseudomonadati</taxon>
        <taxon>Bacteroidota</taxon>
        <taxon>Cytophagia</taxon>
        <taxon>Cytophagales</taxon>
        <taxon>Hymenobacteraceae</taxon>
        <taxon>Rufibacter</taxon>
    </lineage>
</organism>
<comment type="caution">
    <text evidence="2">The sequence shown here is derived from an EMBL/GenBank/DDBJ whole genome shotgun (WGS) entry which is preliminary data.</text>
</comment>
<feature type="transmembrane region" description="Helical" evidence="1">
    <location>
        <begin position="148"/>
        <end position="168"/>
    </location>
</feature>
<evidence type="ECO:0000313" key="3">
    <source>
        <dbReference type="Proteomes" id="UP000563094"/>
    </source>
</evidence>
<feature type="transmembrane region" description="Helical" evidence="1">
    <location>
        <begin position="94"/>
        <end position="116"/>
    </location>
</feature>
<dbReference type="Pfam" id="PF10947">
    <property type="entry name" value="DUF2628"/>
    <property type="match status" value="1"/>
</dbReference>
<gene>
    <name evidence="2" type="ORF">FHS90_003332</name>
</gene>
<dbReference type="RefSeq" id="WP_182513760.1">
    <property type="nucleotide sequence ID" value="NZ_JACJIQ010000014.1"/>
</dbReference>
<keyword evidence="1" id="KW-1133">Transmembrane helix</keyword>
<evidence type="ECO:0000313" key="2">
    <source>
        <dbReference type="EMBL" id="MBA9078602.1"/>
    </source>
</evidence>
<dbReference type="EMBL" id="JACJIQ010000014">
    <property type="protein sequence ID" value="MBA9078602.1"/>
    <property type="molecule type" value="Genomic_DNA"/>
</dbReference>
<dbReference type="Proteomes" id="UP000563094">
    <property type="component" value="Unassembled WGS sequence"/>
</dbReference>
<feature type="transmembrane region" description="Helical" evidence="1">
    <location>
        <begin position="37"/>
        <end position="57"/>
    </location>
</feature>